<dbReference type="EMBL" id="BMAO01027971">
    <property type="protein sequence ID" value="GFR21070.1"/>
    <property type="molecule type" value="Genomic_DNA"/>
</dbReference>
<keyword evidence="2" id="KW-1185">Reference proteome</keyword>
<sequence length="92" mass="10763">MRWARHIVRISSERTTLKIFNATPSNIRLVVDDNKRWKDCVDEDIAILEMKINCWEKDRIGKTADKGLGPQSVVIPLLNHNNNINENYNKFK</sequence>
<gene>
    <name evidence="1" type="ORF">TNCT_670061</name>
</gene>
<comment type="caution">
    <text evidence="1">The sequence shown here is derived from an EMBL/GenBank/DDBJ whole genome shotgun (WGS) entry which is preliminary data.</text>
</comment>
<organism evidence="1 2">
    <name type="scientific">Trichonephila clavata</name>
    <name type="common">Joro spider</name>
    <name type="synonym">Nephila clavata</name>
    <dbReference type="NCBI Taxonomy" id="2740835"/>
    <lineage>
        <taxon>Eukaryota</taxon>
        <taxon>Metazoa</taxon>
        <taxon>Ecdysozoa</taxon>
        <taxon>Arthropoda</taxon>
        <taxon>Chelicerata</taxon>
        <taxon>Arachnida</taxon>
        <taxon>Araneae</taxon>
        <taxon>Araneomorphae</taxon>
        <taxon>Entelegynae</taxon>
        <taxon>Araneoidea</taxon>
        <taxon>Nephilidae</taxon>
        <taxon>Trichonephila</taxon>
    </lineage>
</organism>
<name>A0A8X6LT54_TRICU</name>
<dbReference type="AlphaFoldDB" id="A0A8X6LT54"/>
<evidence type="ECO:0000313" key="1">
    <source>
        <dbReference type="EMBL" id="GFR21070.1"/>
    </source>
</evidence>
<dbReference type="Proteomes" id="UP000887116">
    <property type="component" value="Unassembled WGS sequence"/>
</dbReference>
<accession>A0A8X6LT54</accession>
<evidence type="ECO:0000313" key="2">
    <source>
        <dbReference type="Proteomes" id="UP000887116"/>
    </source>
</evidence>
<reference evidence="1" key="1">
    <citation type="submission" date="2020-07" db="EMBL/GenBank/DDBJ databases">
        <title>Multicomponent nature underlies the extraordinary mechanical properties of spider dragline silk.</title>
        <authorList>
            <person name="Kono N."/>
            <person name="Nakamura H."/>
            <person name="Mori M."/>
            <person name="Yoshida Y."/>
            <person name="Ohtoshi R."/>
            <person name="Malay A.D."/>
            <person name="Moran D.A.P."/>
            <person name="Tomita M."/>
            <person name="Numata K."/>
            <person name="Arakawa K."/>
        </authorList>
    </citation>
    <scope>NUCLEOTIDE SEQUENCE</scope>
</reference>
<proteinExistence type="predicted"/>
<protein>
    <submittedName>
        <fullName evidence="1">Uncharacterized protein</fullName>
    </submittedName>
</protein>